<evidence type="ECO:0000313" key="3">
    <source>
        <dbReference type="Proteomes" id="UP000226431"/>
    </source>
</evidence>
<feature type="compositionally biased region" description="Low complexity" evidence="1">
    <location>
        <begin position="32"/>
        <end position="56"/>
    </location>
</feature>
<proteinExistence type="predicted"/>
<feature type="compositionally biased region" description="Polar residues" evidence="1">
    <location>
        <begin position="150"/>
        <end position="163"/>
    </location>
</feature>
<feature type="compositionally biased region" description="Low complexity" evidence="1">
    <location>
        <begin position="1"/>
        <end position="18"/>
    </location>
</feature>
<dbReference type="Proteomes" id="UP000226431">
    <property type="component" value="Unassembled WGS sequence"/>
</dbReference>
<feature type="compositionally biased region" description="Polar residues" evidence="1">
    <location>
        <begin position="19"/>
        <end position="29"/>
    </location>
</feature>
<name>A0A2C5YMF2_9HYPO</name>
<keyword evidence="3" id="KW-1185">Reference proteome</keyword>
<sequence>MTRSRGTSRGTTRGGSSTARQPASSSTAEDGSASASASLPSSAAPTTTRGTSSGGRFRPKAIRRDEADRDELARREAQKASERAAEELRARGRSRLRSRRSRGDAMGSRGRGISTAASGPFSGGFHGASSSSGSFRTGSSSNAGPFTAGSRANSDTKFSTSQTSRRETRINADKLHAMTPTEELDSDDEAMRAALSALPSSSALPMGIYRREHKDAGIVVATTAELEAAEQATGDEPSLWVDGDGRTGLAQKPESGNWHPKAKNN</sequence>
<feature type="region of interest" description="Disordered" evidence="1">
    <location>
        <begin position="230"/>
        <end position="265"/>
    </location>
</feature>
<evidence type="ECO:0000313" key="2">
    <source>
        <dbReference type="EMBL" id="PHH69947.1"/>
    </source>
</evidence>
<feature type="compositionally biased region" description="Basic residues" evidence="1">
    <location>
        <begin position="91"/>
        <end position="100"/>
    </location>
</feature>
<gene>
    <name evidence="2" type="ORF">CDD80_6341</name>
</gene>
<feature type="compositionally biased region" description="Basic and acidic residues" evidence="1">
    <location>
        <begin position="164"/>
        <end position="176"/>
    </location>
</feature>
<protein>
    <submittedName>
        <fullName evidence="2">Uncharacterized protein</fullName>
    </submittedName>
</protein>
<organism evidence="2 3">
    <name type="scientific">Ophiocordyceps camponoti-rufipedis</name>
    <dbReference type="NCBI Taxonomy" id="2004952"/>
    <lineage>
        <taxon>Eukaryota</taxon>
        <taxon>Fungi</taxon>
        <taxon>Dikarya</taxon>
        <taxon>Ascomycota</taxon>
        <taxon>Pezizomycotina</taxon>
        <taxon>Sordariomycetes</taxon>
        <taxon>Hypocreomycetidae</taxon>
        <taxon>Hypocreales</taxon>
        <taxon>Ophiocordycipitaceae</taxon>
        <taxon>Ophiocordyceps</taxon>
    </lineage>
</organism>
<dbReference type="OrthoDB" id="5836119at2759"/>
<feature type="compositionally biased region" description="Basic and acidic residues" evidence="1">
    <location>
        <begin position="62"/>
        <end position="90"/>
    </location>
</feature>
<dbReference type="AlphaFoldDB" id="A0A2C5YMF2"/>
<feature type="region of interest" description="Disordered" evidence="1">
    <location>
        <begin position="1"/>
        <end position="187"/>
    </location>
</feature>
<dbReference type="EMBL" id="NJES01000687">
    <property type="protein sequence ID" value="PHH69947.1"/>
    <property type="molecule type" value="Genomic_DNA"/>
</dbReference>
<accession>A0A2C5YMF2</accession>
<feature type="compositionally biased region" description="Low complexity" evidence="1">
    <location>
        <begin position="127"/>
        <end position="141"/>
    </location>
</feature>
<evidence type="ECO:0000256" key="1">
    <source>
        <dbReference type="SAM" id="MobiDB-lite"/>
    </source>
</evidence>
<comment type="caution">
    <text evidence="2">The sequence shown here is derived from an EMBL/GenBank/DDBJ whole genome shotgun (WGS) entry which is preliminary data.</text>
</comment>
<reference evidence="2 3" key="1">
    <citation type="submission" date="2017-06" db="EMBL/GenBank/DDBJ databases">
        <title>Ant-infecting Ophiocordyceps genomes reveal a high diversity of potential behavioral manipulation genes and a possible major role for enterotoxins.</title>
        <authorList>
            <person name="De Bekker C."/>
            <person name="Evans H.C."/>
            <person name="Brachmann A."/>
            <person name="Hughes D.P."/>
        </authorList>
    </citation>
    <scope>NUCLEOTIDE SEQUENCE [LARGE SCALE GENOMIC DNA]</scope>
    <source>
        <strain evidence="2 3">Map16</strain>
    </source>
</reference>
<dbReference type="STRING" id="2004952.A0A2C5YMF2"/>